<accession>A0ABQ4SP02</accession>
<feature type="transmembrane region" description="Helical" evidence="9">
    <location>
        <begin position="89"/>
        <end position="114"/>
    </location>
</feature>
<keyword evidence="5" id="KW-0029">Amino-acid transport</keyword>
<keyword evidence="11" id="KW-1185">Reference proteome</keyword>
<feature type="transmembrane region" description="Helical" evidence="9">
    <location>
        <begin position="6"/>
        <end position="27"/>
    </location>
</feature>
<feature type="transmembrane region" description="Helical" evidence="9">
    <location>
        <begin position="63"/>
        <end position="82"/>
    </location>
</feature>
<evidence type="ECO:0000256" key="9">
    <source>
        <dbReference type="SAM" id="Phobius"/>
    </source>
</evidence>
<evidence type="ECO:0000256" key="8">
    <source>
        <dbReference type="ARBA" id="ARBA00037998"/>
    </source>
</evidence>
<organism evidence="10 11">
    <name type="scientific">Methylobacterium isbiliense</name>
    <dbReference type="NCBI Taxonomy" id="315478"/>
    <lineage>
        <taxon>Bacteria</taxon>
        <taxon>Pseudomonadati</taxon>
        <taxon>Pseudomonadota</taxon>
        <taxon>Alphaproteobacteria</taxon>
        <taxon>Hyphomicrobiales</taxon>
        <taxon>Methylobacteriaceae</taxon>
        <taxon>Methylobacterium</taxon>
    </lineage>
</organism>
<comment type="caution">
    <text evidence="10">The sequence shown here is derived from an EMBL/GenBank/DDBJ whole genome shotgun (WGS) entry which is preliminary data.</text>
</comment>
<comment type="similarity">
    <text evidence="8">Belongs to the binding-protein-dependent transport system permease family. LivHM subfamily.</text>
</comment>
<feature type="transmembrane region" description="Helical" evidence="9">
    <location>
        <begin position="221"/>
        <end position="248"/>
    </location>
</feature>
<feature type="transmembrane region" description="Helical" evidence="9">
    <location>
        <begin position="255"/>
        <end position="275"/>
    </location>
</feature>
<evidence type="ECO:0000256" key="5">
    <source>
        <dbReference type="ARBA" id="ARBA00022970"/>
    </source>
</evidence>
<feature type="transmembrane region" description="Helical" evidence="9">
    <location>
        <begin position="134"/>
        <end position="157"/>
    </location>
</feature>
<dbReference type="RefSeq" id="WP_238240995.1">
    <property type="nucleotide sequence ID" value="NZ_BPQQ01000084.1"/>
</dbReference>
<reference evidence="10" key="2">
    <citation type="submission" date="2021-08" db="EMBL/GenBank/DDBJ databases">
        <authorList>
            <person name="Tani A."/>
            <person name="Ola A."/>
            <person name="Ogura Y."/>
            <person name="Katsura K."/>
            <person name="Hayashi T."/>
        </authorList>
    </citation>
    <scope>NUCLEOTIDE SEQUENCE</scope>
    <source>
        <strain evidence="10">DSM 17168</strain>
    </source>
</reference>
<evidence type="ECO:0000256" key="2">
    <source>
        <dbReference type="ARBA" id="ARBA00022448"/>
    </source>
</evidence>
<gene>
    <name evidence="10" type="primary">livH_19</name>
    <name evidence="10" type="ORF">GMJLKIPL_5565</name>
</gene>
<reference evidence="10" key="1">
    <citation type="journal article" date="2021" name="Front. Microbiol.">
        <title>Comprehensive Comparative Genomics and Phenotyping of Methylobacterium Species.</title>
        <authorList>
            <person name="Alessa O."/>
            <person name="Ogura Y."/>
            <person name="Fujitani Y."/>
            <person name="Takami H."/>
            <person name="Hayashi T."/>
            <person name="Sahin N."/>
            <person name="Tani A."/>
        </authorList>
    </citation>
    <scope>NUCLEOTIDE SEQUENCE</scope>
    <source>
        <strain evidence="10">DSM 17168</strain>
    </source>
</reference>
<sequence length="289" mass="30496">MFAQTFVNGLLLGGVYGVATIGFSMVWGVMGIINLAHGAYIMMGAYFSYMLASRLGIDPFVSMPLVMAALFCVGFTVQHLLLNPVMRTSVLLTLAMTFGLELFLVDLFVALFTSDIRSVNTSYSSQALAVGPVLISYVRLAAALLSLTLAAFLYLVLTRTRLGQAILATALDREAARLMGIFPERIYNYTAGIGAALAGAAGSLASTLFPISPGLGNSFIGAVFVITVLGGIGSVTGAVAAGFVYALIQSFAASYLGVNYQEIVAFGLFLAILIVRPQGLFGKRFFGEV</sequence>
<comment type="subcellular location">
    <subcellularLocation>
        <location evidence="1">Cell membrane</location>
        <topology evidence="1">Multi-pass membrane protein</topology>
    </subcellularLocation>
</comment>
<dbReference type="CDD" id="cd06582">
    <property type="entry name" value="TM_PBP1_LivH_like"/>
    <property type="match status" value="1"/>
</dbReference>
<feature type="transmembrane region" description="Helical" evidence="9">
    <location>
        <begin position="186"/>
        <end position="209"/>
    </location>
</feature>
<keyword evidence="3" id="KW-1003">Cell membrane</keyword>
<protein>
    <submittedName>
        <fullName evidence="10">High-affinity branched-chain amino acid transport system permease protein LivH</fullName>
    </submittedName>
</protein>
<dbReference type="PANTHER" id="PTHR11795:SF445">
    <property type="entry name" value="AMINO ACID ABC TRANSPORTER PERMEASE PROTEIN"/>
    <property type="match status" value="1"/>
</dbReference>
<keyword evidence="6 9" id="KW-1133">Transmembrane helix</keyword>
<evidence type="ECO:0000256" key="4">
    <source>
        <dbReference type="ARBA" id="ARBA00022692"/>
    </source>
</evidence>
<dbReference type="Proteomes" id="UP001055153">
    <property type="component" value="Unassembled WGS sequence"/>
</dbReference>
<evidence type="ECO:0000256" key="1">
    <source>
        <dbReference type="ARBA" id="ARBA00004651"/>
    </source>
</evidence>
<name>A0ABQ4SP02_9HYPH</name>
<dbReference type="InterPro" id="IPR052157">
    <property type="entry name" value="BCAA_transport_permease"/>
</dbReference>
<evidence type="ECO:0000313" key="10">
    <source>
        <dbReference type="EMBL" id="GJE03608.1"/>
    </source>
</evidence>
<keyword evidence="4 9" id="KW-0812">Transmembrane</keyword>
<dbReference type="PANTHER" id="PTHR11795">
    <property type="entry name" value="BRANCHED-CHAIN AMINO ACID TRANSPORT SYSTEM PERMEASE PROTEIN LIVH"/>
    <property type="match status" value="1"/>
</dbReference>
<keyword evidence="7 9" id="KW-0472">Membrane</keyword>
<evidence type="ECO:0000256" key="7">
    <source>
        <dbReference type="ARBA" id="ARBA00023136"/>
    </source>
</evidence>
<dbReference type="EMBL" id="BPQQ01000084">
    <property type="protein sequence ID" value="GJE03608.1"/>
    <property type="molecule type" value="Genomic_DNA"/>
</dbReference>
<evidence type="ECO:0000313" key="11">
    <source>
        <dbReference type="Proteomes" id="UP001055153"/>
    </source>
</evidence>
<dbReference type="InterPro" id="IPR001851">
    <property type="entry name" value="ABC_transp_permease"/>
</dbReference>
<evidence type="ECO:0000256" key="6">
    <source>
        <dbReference type="ARBA" id="ARBA00022989"/>
    </source>
</evidence>
<keyword evidence="2" id="KW-0813">Transport</keyword>
<dbReference type="Pfam" id="PF02653">
    <property type="entry name" value="BPD_transp_2"/>
    <property type="match status" value="1"/>
</dbReference>
<proteinExistence type="inferred from homology"/>
<evidence type="ECO:0000256" key="3">
    <source>
        <dbReference type="ARBA" id="ARBA00022475"/>
    </source>
</evidence>